<dbReference type="InterPro" id="IPR036274">
    <property type="entry name" value="HR1_rpt_sf"/>
</dbReference>
<dbReference type="Proteomes" id="UP000268162">
    <property type="component" value="Unassembled WGS sequence"/>
</dbReference>
<dbReference type="Gene3D" id="1.10.287.160">
    <property type="entry name" value="HR1 repeat"/>
    <property type="match status" value="1"/>
</dbReference>
<dbReference type="PANTHER" id="PTHR13298:SF11">
    <property type="entry name" value="RAPAMYCIN-INSENSITIVE COMPANION OF MTOR"/>
    <property type="match status" value="1"/>
</dbReference>
<dbReference type="GO" id="GO:0031932">
    <property type="term" value="C:TORC2 complex"/>
    <property type="evidence" value="ECO:0007669"/>
    <property type="project" value="InterPro"/>
</dbReference>
<dbReference type="InterPro" id="IPR011072">
    <property type="entry name" value="HR1_rho-bd"/>
</dbReference>
<evidence type="ECO:0000259" key="3">
    <source>
        <dbReference type="SMART" id="SM00742"/>
    </source>
</evidence>
<dbReference type="SMART" id="SM01307">
    <property type="entry name" value="RICTOR_M"/>
    <property type="match status" value="1"/>
</dbReference>
<feature type="region of interest" description="Disordered" evidence="2">
    <location>
        <begin position="1173"/>
        <end position="1199"/>
    </location>
</feature>
<comment type="similarity">
    <text evidence="1">Belongs to the RICTOR family.</text>
</comment>
<dbReference type="InterPro" id="IPR029451">
    <property type="entry name" value="RICTOR_M"/>
</dbReference>
<dbReference type="Pfam" id="PF14666">
    <property type="entry name" value="RICTOR_M"/>
    <property type="match status" value="1"/>
</dbReference>
<dbReference type="Gene3D" id="1.25.10.10">
    <property type="entry name" value="Leucine-rich Repeat Variant"/>
    <property type="match status" value="1"/>
</dbReference>
<keyword evidence="8" id="KW-1185">Reference proteome</keyword>
<dbReference type="InterPro" id="IPR029452">
    <property type="entry name" value="RICTOR_V"/>
</dbReference>
<dbReference type="Pfam" id="PF14663">
    <property type="entry name" value="RasGEF_N_2"/>
    <property type="match status" value="1"/>
</dbReference>
<evidence type="ECO:0000259" key="4">
    <source>
        <dbReference type="SMART" id="SM01307"/>
    </source>
</evidence>
<dbReference type="InterPro" id="IPR016024">
    <property type="entry name" value="ARM-type_fold"/>
</dbReference>
<proteinExistence type="inferred from homology"/>
<dbReference type="Pfam" id="PF14664">
    <property type="entry name" value="RICTOR_N"/>
    <property type="match status" value="1"/>
</dbReference>
<gene>
    <name evidence="7" type="ORF">BJ085DRAFT_28140</name>
</gene>
<name>A0A4Q0A073_9FUNG</name>
<dbReference type="Pfam" id="PF02185">
    <property type="entry name" value="HR1"/>
    <property type="match status" value="1"/>
</dbReference>
<dbReference type="InterPro" id="IPR028268">
    <property type="entry name" value="Pianissimo_fam"/>
</dbReference>
<dbReference type="AlphaFoldDB" id="A0A4Q0A073"/>
<feature type="domain" description="Rapamycin-insensitive companion of mTOR" evidence="6">
    <location>
        <begin position="1069"/>
        <end position="1141"/>
    </location>
</feature>
<dbReference type="Pfam" id="PF14668">
    <property type="entry name" value="RICTOR_V"/>
    <property type="match status" value="1"/>
</dbReference>
<dbReference type="InterPro" id="IPR029453">
    <property type="entry name" value="Rictor_IV"/>
</dbReference>
<dbReference type="SMART" id="SM01310">
    <property type="entry name" value="RICTOR_V"/>
    <property type="match status" value="1"/>
</dbReference>
<organism evidence="7 8">
    <name type="scientific">Dimargaris cristalligena</name>
    <dbReference type="NCBI Taxonomy" id="215637"/>
    <lineage>
        <taxon>Eukaryota</taxon>
        <taxon>Fungi</taxon>
        <taxon>Fungi incertae sedis</taxon>
        <taxon>Zoopagomycota</taxon>
        <taxon>Kickxellomycotina</taxon>
        <taxon>Dimargaritomycetes</taxon>
        <taxon>Dimargaritales</taxon>
        <taxon>Dimargaritaceae</taxon>
        <taxon>Dimargaris</taxon>
    </lineage>
</organism>
<evidence type="ECO:0000313" key="8">
    <source>
        <dbReference type="Proteomes" id="UP000268162"/>
    </source>
</evidence>
<dbReference type="SUPFAM" id="SSF48371">
    <property type="entry name" value="ARM repeat"/>
    <property type="match status" value="2"/>
</dbReference>
<dbReference type="InterPro" id="IPR028267">
    <property type="entry name" value="Pianissimo_N"/>
</dbReference>
<evidence type="ECO:0000256" key="1">
    <source>
        <dbReference type="ARBA" id="ARBA00008878"/>
    </source>
</evidence>
<protein>
    <submittedName>
        <fullName evidence="7">Rapamycin-insensitive companion of mTOR, middle domain-containing protein</fullName>
    </submittedName>
</protein>
<evidence type="ECO:0000313" key="7">
    <source>
        <dbReference type="EMBL" id="RKP39476.1"/>
    </source>
</evidence>
<evidence type="ECO:0000256" key="2">
    <source>
        <dbReference type="SAM" id="MobiDB-lite"/>
    </source>
</evidence>
<dbReference type="SMART" id="SM00742">
    <property type="entry name" value="Hr1"/>
    <property type="match status" value="1"/>
</dbReference>
<dbReference type="EMBL" id="ML002268">
    <property type="protein sequence ID" value="RKP39476.1"/>
    <property type="molecule type" value="Genomic_DNA"/>
</dbReference>
<dbReference type="GO" id="GO:0038203">
    <property type="term" value="P:TORC2 signaling"/>
    <property type="evidence" value="ECO:0007669"/>
    <property type="project" value="TreeGrafter"/>
</dbReference>
<dbReference type="PANTHER" id="PTHR13298">
    <property type="entry name" value="CYTOSOLIC REGULATOR PIANISSIMO"/>
    <property type="match status" value="1"/>
</dbReference>
<feature type="domain" description="Rapamycin-insensitive companion of mTOR N-terminal" evidence="5">
    <location>
        <begin position="230"/>
        <end position="569"/>
    </location>
</feature>
<dbReference type="SMART" id="SM01303">
    <property type="entry name" value="RasGEF_N_2"/>
    <property type="match status" value="1"/>
</dbReference>
<accession>A0A4Q0A073</accession>
<feature type="domain" description="REM-1" evidence="3">
    <location>
        <begin position="89"/>
        <end position="157"/>
    </location>
</feature>
<sequence length="1237" mass="140666">MQNRDSPRLAPTSQQLPPPPPPLQPQQHGSFITPIPRTPLTPVFQPNYRRRSRSESHYPDVTQPNSRIHWTDDDRSQTGPPLPTLSAKQTTEKLLKKIEIENNIKKAAQAMLQAYNSGKKHDPLSKRQVELQVSDSIRNIANLQWQVDHIEGFSSRENQLVQSETIAPQTTILSPVFSEPVYNVKPPHVHAAFPHFCPANSEIPEAEFDVPDFVATFDQQFVNMSDQALLTSLDLLFKALLRRQQSQLLYRPEMLNSWRIRAQCYKILRNLEVNWDELNNNDYFEFLIMRSLVFEDGVQGEREQALKFLRLTIPRSQMFRREGFIRMIVAITERTEDKLRNISILTLCELIIRAGAIRALNAAANDGPWDISRSVVYTLAFTLDRPCSRQFVYLGMDLESLLVSIHETYNRAAIQEDKVKISAGIIATILNCWPGVHYLMSNNGRTFQSLTDALNTTPKSVQMALLRMLYHLFGVPKMPVDRPSSDDDVPRDQLSELEELLALPNGFPRPLHTSFNMSNLQRTILLIYFIDAGLFNNLVNLALDKDSELSRTAIYLAYYLLQAAKVPLPYNYVLKTQEIPAIFQASFDFEQGAKRHEAADVLTSLEDHGVVQTHKPSLESSVVPRAPSAYQRKMLRHVKQRLTTQYDEMEAKTLLTESQVLTETEYTSWNWGIIDELLSGPFSNAYRIEDALKNYQFFPLLSSFFCPNNGHFPKLPSLKSNRRFVQTGCMMLESLLATNEGFLWLQESEFLGNIRDHLEALTPMSNVTIADNIFSKSKLRNTLSFGYFKFINVLSKKPNGVRLLEHFSFYHLFYILAQMRSQDDVIKGLLTHMDYHNNGHPRVILSQVMTMANTKLRTFATQYLGQILATSVPDFATWGVPMLMFQMYDPTQEVQKIALGLLLQVCQDERCLESLISARPNFDHFGDSWHQLRLLLVGVPQGFLLLQTLHTPQFGRSTTTDEPVHQLAQQWMTTGNRDYAARLEINMSEFNTGDELFLTERDFEYDHSQSSRAETGRPQQRAFHAPLHLFGQLVKTPAGRSLIIENGHLDRLVAQLKNYDVDLSNAASLLEVKGALWALANMCHCENGAELVQERGVINLMVELFQTSPVCNLRGLVLNALGMVALSSVGRQALQVKGWTPMFSFNENQILYFLPPDLTQALSVEKWRDLEETNDGKDHSTTLESGAGPQPSLTDSEDTTETDILLSIGALCNNVLQASALSKAKHHHNFDPSPNQW</sequence>
<evidence type="ECO:0000259" key="6">
    <source>
        <dbReference type="SMART" id="SM01310"/>
    </source>
</evidence>
<dbReference type="STRING" id="215637.A0A4Q0A073"/>
<feature type="domain" description="Rapamycin-insensitive companion of mTOR middle" evidence="4">
    <location>
        <begin position="646"/>
        <end position="870"/>
    </location>
</feature>
<reference evidence="8" key="1">
    <citation type="journal article" date="2018" name="Nat. Microbiol.">
        <title>Leveraging single-cell genomics to expand the fungal tree of life.</title>
        <authorList>
            <person name="Ahrendt S.R."/>
            <person name="Quandt C.A."/>
            <person name="Ciobanu D."/>
            <person name="Clum A."/>
            <person name="Salamov A."/>
            <person name="Andreopoulos B."/>
            <person name="Cheng J.F."/>
            <person name="Woyke T."/>
            <person name="Pelin A."/>
            <person name="Henrissat B."/>
            <person name="Reynolds N.K."/>
            <person name="Benny G.L."/>
            <person name="Smith M.E."/>
            <person name="James T.Y."/>
            <person name="Grigoriev I.V."/>
        </authorList>
    </citation>
    <scope>NUCLEOTIDE SEQUENCE [LARGE SCALE GENOMIC DNA]</scope>
    <source>
        <strain evidence="8">RSA 468</strain>
    </source>
</reference>
<dbReference type="SUPFAM" id="SSF46585">
    <property type="entry name" value="HR1 repeat"/>
    <property type="match status" value="1"/>
</dbReference>
<dbReference type="SMART" id="SM01308">
    <property type="entry name" value="RICTOR_N"/>
    <property type="match status" value="1"/>
</dbReference>
<dbReference type="InterPro" id="IPR011989">
    <property type="entry name" value="ARM-like"/>
</dbReference>
<feature type="region of interest" description="Disordered" evidence="2">
    <location>
        <begin position="1"/>
        <end position="88"/>
    </location>
</feature>
<evidence type="ECO:0000259" key="5">
    <source>
        <dbReference type="SMART" id="SM01308"/>
    </source>
</evidence>